<gene>
    <name evidence="1" type="ORF">Lsed01_02210</name>
</gene>
<dbReference type="RefSeq" id="WP_286215456.1">
    <property type="nucleotide sequence ID" value="NZ_AP027736.1"/>
</dbReference>
<accession>A0ABP9WJ31</accession>
<protein>
    <recommendedName>
        <fullName evidence="3">Squalene cyclase</fullName>
    </recommendedName>
</protein>
<reference evidence="1 2" key="1">
    <citation type="submission" date="2024-02" db="EMBL/GenBank/DDBJ databases">
        <title>Lysinimicrobium sediminis NBRC 112286.</title>
        <authorList>
            <person name="Ichikawa N."/>
            <person name="Katano-Makiyama Y."/>
            <person name="Hidaka K."/>
        </authorList>
    </citation>
    <scope>NUCLEOTIDE SEQUENCE [LARGE SCALE GENOMIC DNA]</scope>
    <source>
        <strain evidence="1 2">NBRC 112286</strain>
    </source>
</reference>
<sequence>MSVIDWLLEGDPAIRWQVMRDLLDADPDHVAAERSRVAREGWGERLLALQQPDGSWAGGAWFPAGSRDPGGDPIDGQPWTSTAHVLTLLVHMGVDPDATAVRSAASCAFDAVRWEEGDRPFLEGEDEACTLSTAILAGAYFGADMTAPAARLVADRRGDGGWNCEPREVSNRSSFPSTLIALEALAAQRRHAGALPLDASEAIDAAHEYLLARGLMRRRSTGEILDPAYQRLSFPTYWHYDVLRALDHLRDWGAEPDPRAGEAIELVRSRHTAAGPWPLENTHRGAVPFVMEDGDGRPSRWITLRALRVLRWWDDA</sequence>
<dbReference type="EMBL" id="BAABRR010000013">
    <property type="protein sequence ID" value="GAA5519755.1"/>
    <property type="molecule type" value="Genomic_DNA"/>
</dbReference>
<dbReference type="CDD" id="cd00688">
    <property type="entry name" value="ISOPREN_C2_like"/>
    <property type="match status" value="1"/>
</dbReference>
<organism evidence="1 2">
    <name type="scientific">Demequina sediminis</name>
    <dbReference type="NCBI Taxonomy" id="1930058"/>
    <lineage>
        <taxon>Bacteria</taxon>
        <taxon>Bacillati</taxon>
        <taxon>Actinomycetota</taxon>
        <taxon>Actinomycetes</taxon>
        <taxon>Micrococcales</taxon>
        <taxon>Demequinaceae</taxon>
        <taxon>Demequina</taxon>
    </lineage>
</organism>
<dbReference type="Gene3D" id="1.50.10.20">
    <property type="match status" value="1"/>
</dbReference>
<evidence type="ECO:0000313" key="1">
    <source>
        <dbReference type="EMBL" id="GAA5519755.1"/>
    </source>
</evidence>
<comment type="caution">
    <text evidence="1">The sequence shown here is derived from an EMBL/GenBank/DDBJ whole genome shotgun (WGS) entry which is preliminary data.</text>
</comment>
<name>A0ABP9WJ31_9MICO</name>
<dbReference type="InterPro" id="IPR008930">
    <property type="entry name" value="Terpenoid_cyclase/PrenylTrfase"/>
</dbReference>
<dbReference type="Proteomes" id="UP001426770">
    <property type="component" value="Unassembled WGS sequence"/>
</dbReference>
<evidence type="ECO:0000313" key="2">
    <source>
        <dbReference type="Proteomes" id="UP001426770"/>
    </source>
</evidence>
<proteinExistence type="predicted"/>
<dbReference type="SUPFAM" id="SSF48239">
    <property type="entry name" value="Terpenoid cyclases/Protein prenyltransferases"/>
    <property type="match status" value="1"/>
</dbReference>
<evidence type="ECO:0008006" key="3">
    <source>
        <dbReference type="Google" id="ProtNLM"/>
    </source>
</evidence>
<keyword evidence="2" id="KW-1185">Reference proteome</keyword>